<dbReference type="InterPro" id="IPR029058">
    <property type="entry name" value="AB_hydrolase_fold"/>
</dbReference>
<dbReference type="eggNOG" id="COG1073">
    <property type="taxonomic scope" value="Bacteria"/>
</dbReference>
<dbReference type="Pfam" id="PF11187">
    <property type="entry name" value="Mbeg1-like"/>
    <property type="match status" value="1"/>
</dbReference>
<comment type="caution">
    <text evidence="2">The sequence shown here is derived from an EMBL/GenBank/DDBJ whole genome shotgun (WGS) entry which is preliminary data.</text>
</comment>
<feature type="region of interest" description="Disordered" evidence="1">
    <location>
        <begin position="410"/>
        <end position="435"/>
    </location>
</feature>
<keyword evidence="2" id="KW-0808">Transferase</keyword>
<dbReference type="InterPro" id="IPR024499">
    <property type="entry name" value="Mbeg1-like"/>
</dbReference>
<evidence type="ECO:0000256" key="1">
    <source>
        <dbReference type="SAM" id="MobiDB-lite"/>
    </source>
</evidence>
<organism evidence="2 3">
    <name type="scientific">Bifidobacterium minimum</name>
    <dbReference type="NCBI Taxonomy" id="1693"/>
    <lineage>
        <taxon>Bacteria</taxon>
        <taxon>Bacillati</taxon>
        <taxon>Actinomycetota</taxon>
        <taxon>Actinomycetes</taxon>
        <taxon>Bifidobacteriales</taxon>
        <taxon>Bifidobacteriaceae</taxon>
        <taxon>Bifidobacterium</taxon>
    </lineage>
</organism>
<dbReference type="GO" id="GO:0016740">
    <property type="term" value="F:transferase activity"/>
    <property type="evidence" value="ECO:0007669"/>
    <property type="project" value="UniProtKB-KW"/>
</dbReference>
<dbReference type="GO" id="GO:0016787">
    <property type="term" value="F:hydrolase activity"/>
    <property type="evidence" value="ECO:0007669"/>
    <property type="project" value="UniProtKB-KW"/>
</dbReference>
<name>A0A087BRF3_9BIFI</name>
<dbReference type="STRING" id="1693.BMIN_1038"/>
<feature type="compositionally biased region" description="Polar residues" evidence="1">
    <location>
        <begin position="426"/>
        <end position="435"/>
    </location>
</feature>
<reference evidence="2 3" key="1">
    <citation type="submission" date="2014-03" db="EMBL/GenBank/DDBJ databases">
        <title>Genomics of Bifidobacteria.</title>
        <authorList>
            <person name="Ventura M."/>
            <person name="Milani C."/>
            <person name="Lugli G.A."/>
        </authorList>
    </citation>
    <scope>NUCLEOTIDE SEQUENCE [LARGE SCALE GENOMIC DNA]</scope>
    <source>
        <strain evidence="2 3">LMG 11592</strain>
    </source>
</reference>
<protein>
    <submittedName>
        <fullName evidence="2">Putative hydrolase or acyl transferase</fullName>
    </submittedName>
</protein>
<keyword evidence="3" id="KW-1185">Reference proteome</keyword>
<gene>
    <name evidence="2" type="ORF">BMIN_1038</name>
</gene>
<evidence type="ECO:0000313" key="3">
    <source>
        <dbReference type="Proteomes" id="UP000029014"/>
    </source>
</evidence>
<proteinExistence type="predicted"/>
<dbReference type="SUPFAM" id="SSF53474">
    <property type="entry name" value="alpha/beta-Hydrolases"/>
    <property type="match status" value="1"/>
</dbReference>
<dbReference type="EMBL" id="JGZD01000006">
    <property type="protein sequence ID" value="KFI73603.1"/>
    <property type="molecule type" value="Genomic_DNA"/>
</dbReference>
<dbReference type="Proteomes" id="UP000029014">
    <property type="component" value="Unassembled WGS sequence"/>
</dbReference>
<keyword evidence="2" id="KW-0378">Hydrolase</keyword>
<evidence type="ECO:0000313" key="2">
    <source>
        <dbReference type="EMBL" id="KFI73603.1"/>
    </source>
</evidence>
<dbReference type="Gene3D" id="3.40.50.1820">
    <property type="entry name" value="alpha/beta hydrolase"/>
    <property type="match status" value="1"/>
</dbReference>
<accession>A0A087BRF3</accession>
<dbReference type="AlphaFoldDB" id="A0A087BRF3"/>
<sequence>MAGTGSRGSTLMGSIIDYVTSTTEDFDSRPFGEIDALVLACLSYERLPPSVPRLDDQEPRLSTWWRRAGRADLRHPWTSLTTMLRAPFDGPTIAETSAMLLEADFDFAGNHTGLGRPDNTRRLVEAVGASPRFSPIRIGAVQEHVSCEHQTQFAAQTMMLPDGTLVVAYRGTDESFTGWREDFNMTFQYPVPAQESAVRYLTRVAGIWPRGRIVTTGHSKGGNLAVYAAIEAPKAVQERISLAYSLDGPGFPSDVVCGPRYRNVIGRIRKIIPDSSIVGMIFDTPEPCTVVESDQKGLMQHDAFSWQINDGILVRMPAVSPSSQYFNKTLNSWIEGLSVEQRRRTVDALFSTLESSGADTMRGMLGVIPRALPDMISSFAGLSSQDRRNILAAVNLFAKAALMRNRIRGLTPEPTIPSHPARDSGIASTSEGESA</sequence>